<evidence type="ECO:0000256" key="5">
    <source>
        <dbReference type="ARBA" id="ARBA00022692"/>
    </source>
</evidence>
<comment type="catalytic activity">
    <reaction evidence="1">
        <text>ATP + protein L-histidine = ADP + protein N-phospho-L-histidine.</text>
        <dbReference type="EC" id="2.7.13.3"/>
    </reaction>
</comment>
<evidence type="ECO:0000256" key="3">
    <source>
        <dbReference type="ARBA" id="ARBA00022553"/>
    </source>
</evidence>
<evidence type="ECO:0000256" key="7">
    <source>
        <dbReference type="ARBA" id="ARBA00022989"/>
    </source>
</evidence>
<dbReference type="GO" id="GO:0016301">
    <property type="term" value="F:kinase activity"/>
    <property type="evidence" value="ECO:0007669"/>
    <property type="project" value="UniProtKB-KW"/>
</dbReference>
<evidence type="ECO:0000313" key="10">
    <source>
        <dbReference type="EMBL" id="MFH6985606.1"/>
    </source>
</evidence>
<dbReference type="Gene3D" id="1.10.287.130">
    <property type="match status" value="1"/>
</dbReference>
<evidence type="ECO:0000313" key="11">
    <source>
        <dbReference type="Proteomes" id="UP001610063"/>
    </source>
</evidence>
<proteinExistence type="predicted"/>
<feature type="domain" description="Histidine kinase" evidence="9">
    <location>
        <begin position="219"/>
        <end position="404"/>
    </location>
</feature>
<evidence type="ECO:0000256" key="1">
    <source>
        <dbReference type="ARBA" id="ARBA00000085"/>
    </source>
</evidence>
<evidence type="ECO:0000256" key="4">
    <source>
        <dbReference type="ARBA" id="ARBA00022679"/>
    </source>
</evidence>
<evidence type="ECO:0000256" key="2">
    <source>
        <dbReference type="ARBA" id="ARBA00012438"/>
    </source>
</evidence>
<dbReference type="PROSITE" id="PS50109">
    <property type="entry name" value="HIS_KIN"/>
    <property type="match status" value="1"/>
</dbReference>
<evidence type="ECO:0000256" key="6">
    <source>
        <dbReference type="ARBA" id="ARBA00022777"/>
    </source>
</evidence>
<keyword evidence="3" id="KW-0597">Phosphoprotein</keyword>
<keyword evidence="6 10" id="KW-0418">Kinase</keyword>
<dbReference type="InterPro" id="IPR005467">
    <property type="entry name" value="His_kinase_dom"/>
</dbReference>
<keyword evidence="11" id="KW-1185">Reference proteome</keyword>
<dbReference type="EC" id="2.7.13.3" evidence="2"/>
<evidence type="ECO:0000256" key="8">
    <source>
        <dbReference type="SAM" id="Phobius"/>
    </source>
</evidence>
<keyword evidence="5 8" id="KW-0812">Transmembrane</keyword>
<sequence length="431" mass="49875">MRLLVIANRYYLATLIIVFVAGSLAAYLILKSIINQEFNEKLFAEQDQLLYELRNYENLEKTYYLNIGDLIEINEVAENPNIPPTLIDTVMYDPYEKKELPFRLLTFSSEIKSRFYVITISKSLLPNQDLMEGVSEIMLGIALMLMVSLGLLNRFIFKKLWHPFHQIIDQLHKFQITHPEQLAIEPSHVEEFNDLRQVLDKMISKSIYDYKTLKEYTENTSHEIQTPLAIIKNKAEMLLQEPLSEAQLNEVSKIYEAAGRLSRLKEGLSTLTKIDNNQFVESEPIELKAFIMSRLSGFDELVDLKGLKVDVRFEANPILNFSNDLMYMMVTNLLSNSIKHNIQNGTIRIILTQNQLVIENTGRDPGIPTSSLFDRFKRSGDGHESTGLGLSIIKRIADLYDMTILYTYEDGWHRIITSFNSQKHQNHEDQR</sequence>
<dbReference type="SMART" id="SM00387">
    <property type="entry name" value="HATPase_c"/>
    <property type="match status" value="1"/>
</dbReference>
<dbReference type="InterPro" id="IPR003594">
    <property type="entry name" value="HATPase_dom"/>
</dbReference>
<feature type="transmembrane region" description="Helical" evidence="8">
    <location>
        <begin position="12"/>
        <end position="30"/>
    </location>
</feature>
<dbReference type="Proteomes" id="UP001610063">
    <property type="component" value="Unassembled WGS sequence"/>
</dbReference>
<dbReference type="CDD" id="cd00082">
    <property type="entry name" value="HisKA"/>
    <property type="match status" value="1"/>
</dbReference>
<dbReference type="SUPFAM" id="SSF47384">
    <property type="entry name" value="Homodimeric domain of signal transducing histidine kinase"/>
    <property type="match status" value="1"/>
</dbReference>
<dbReference type="InterPro" id="IPR003661">
    <property type="entry name" value="HisK_dim/P_dom"/>
</dbReference>
<keyword evidence="8" id="KW-0472">Membrane</keyword>
<evidence type="ECO:0000259" key="9">
    <source>
        <dbReference type="PROSITE" id="PS50109"/>
    </source>
</evidence>
<keyword evidence="4" id="KW-0808">Transferase</keyword>
<dbReference type="EMBL" id="JBIPKE010000020">
    <property type="protein sequence ID" value="MFH6985606.1"/>
    <property type="molecule type" value="Genomic_DNA"/>
</dbReference>
<dbReference type="Gene3D" id="3.30.565.10">
    <property type="entry name" value="Histidine kinase-like ATPase, C-terminal domain"/>
    <property type="match status" value="1"/>
</dbReference>
<organism evidence="10 11">
    <name type="scientific">Marinoscillum luteum</name>
    <dbReference type="NCBI Taxonomy" id="861051"/>
    <lineage>
        <taxon>Bacteria</taxon>
        <taxon>Pseudomonadati</taxon>
        <taxon>Bacteroidota</taxon>
        <taxon>Cytophagia</taxon>
        <taxon>Cytophagales</taxon>
        <taxon>Reichenbachiellaceae</taxon>
        <taxon>Marinoscillum</taxon>
    </lineage>
</organism>
<dbReference type="SMART" id="SM00388">
    <property type="entry name" value="HisKA"/>
    <property type="match status" value="1"/>
</dbReference>
<dbReference type="Pfam" id="PF02518">
    <property type="entry name" value="HATPase_c"/>
    <property type="match status" value="1"/>
</dbReference>
<dbReference type="SUPFAM" id="SSF55874">
    <property type="entry name" value="ATPase domain of HSP90 chaperone/DNA topoisomerase II/histidine kinase"/>
    <property type="match status" value="1"/>
</dbReference>
<dbReference type="InterPro" id="IPR036097">
    <property type="entry name" value="HisK_dim/P_sf"/>
</dbReference>
<dbReference type="PANTHER" id="PTHR45436">
    <property type="entry name" value="SENSOR HISTIDINE KINASE YKOH"/>
    <property type="match status" value="1"/>
</dbReference>
<keyword evidence="7 8" id="KW-1133">Transmembrane helix</keyword>
<comment type="caution">
    <text evidence="10">The sequence shown here is derived from an EMBL/GenBank/DDBJ whole genome shotgun (WGS) entry which is preliminary data.</text>
</comment>
<dbReference type="PANTHER" id="PTHR45436:SF5">
    <property type="entry name" value="SENSOR HISTIDINE KINASE TRCS"/>
    <property type="match status" value="1"/>
</dbReference>
<dbReference type="InterPro" id="IPR050428">
    <property type="entry name" value="TCS_sensor_his_kinase"/>
</dbReference>
<dbReference type="Pfam" id="PF00512">
    <property type="entry name" value="HisKA"/>
    <property type="match status" value="1"/>
</dbReference>
<gene>
    <name evidence="10" type="ORF">ACHKAR_19295</name>
</gene>
<protein>
    <recommendedName>
        <fullName evidence="2">histidine kinase</fullName>
        <ecNumber evidence="2">2.7.13.3</ecNumber>
    </recommendedName>
</protein>
<dbReference type="InterPro" id="IPR036890">
    <property type="entry name" value="HATPase_C_sf"/>
</dbReference>
<accession>A0ABW7NDG4</accession>
<dbReference type="RefSeq" id="WP_395419025.1">
    <property type="nucleotide sequence ID" value="NZ_JBIPKE010000020.1"/>
</dbReference>
<reference evidence="10 11" key="1">
    <citation type="journal article" date="2013" name="Int. J. Syst. Evol. Microbiol.">
        <title>Marinoscillum luteum sp. nov., isolated from marine sediment.</title>
        <authorList>
            <person name="Cha I.T."/>
            <person name="Park S.J."/>
            <person name="Kim S.J."/>
            <person name="Kim J.G."/>
            <person name="Jung M.Y."/>
            <person name="Shin K.S."/>
            <person name="Kwon K.K."/>
            <person name="Yang S.H."/>
            <person name="Seo Y.S."/>
            <person name="Rhee S.K."/>
        </authorList>
    </citation>
    <scope>NUCLEOTIDE SEQUENCE [LARGE SCALE GENOMIC DNA]</scope>
    <source>
        <strain evidence="10 11">KCTC 23939</strain>
    </source>
</reference>
<name>A0ABW7NDG4_9BACT</name>